<dbReference type="InterPro" id="IPR018309">
    <property type="entry name" value="Tscrpt_reg_PadR_C"/>
</dbReference>
<dbReference type="SUPFAM" id="SSF46785">
    <property type="entry name" value="Winged helix' DNA-binding domain"/>
    <property type="match status" value="1"/>
</dbReference>
<name>A0A9J6NZ54_9CLOT</name>
<accession>A0A9J6NZ54</accession>
<sequence>MEFIILGLLILKPMTGYEIQQFLKKNLSTICSNSAGSVQTALKKLSLQDSIEFEEYVEKGKNKKLYSITEKGRTNFLEWIVTPMQTKKVKNMELSKLFFLGIAPKEERRKSILGYIAQLETVKAVLISIKEEFEHMKSGEILDTEDKFLQDVFIYQGYTLEYGIDSAEFEIEWYKKLIRKMENE</sequence>
<feature type="domain" description="Transcription regulator PadR C-terminal" evidence="2">
    <location>
        <begin position="90"/>
        <end position="181"/>
    </location>
</feature>
<evidence type="ECO:0000313" key="4">
    <source>
        <dbReference type="Proteomes" id="UP001056429"/>
    </source>
</evidence>
<gene>
    <name evidence="3" type="ORF">KDK92_03960</name>
</gene>
<proteinExistence type="predicted"/>
<protein>
    <submittedName>
        <fullName evidence="3">PadR family transcriptional regulator</fullName>
    </submittedName>
</protein>
<reference evidence="3" key="2">
    <citation type="submission" date="2021-04" db="EMBL/GenBank/DDBJ databases">
        <authorList>
            <person name="Dong X."/>
        </authorList>
    </citation>
    <scope>NUCLEOTIDE SEQUENCE</scope>
    <source>
        <strain evidence="3">ZWT</strain>
    </source>
</reference>
<dbReference type="InterPro" id="IPR036390">
    <property type="entry name" value="WH_DNA-bd_sf"/>
</dbReference>
<dbReference type="AlphaFoldDB" id="A0A9J6NZ54"/>
<evidence type="ECO:0000259" key="2">
    <source>
        <dbReference type="Pfam" id="PF10400"/>
    </source>
</evidence>
<dbReference type="InterPro" id="IPR036388">
    <property type="entry name" value="WH-like_DNA-bd_sf"/>
</dbReference>
<evidence type="ECO:0000313" key="3">
    <source>
        <dbReference type="EMBL" id="MCM1988885.1"/>
    </source>
</evidence>
<dbReference type="Pfam" id="PF10400">
    <property type="entry name" value="Vir_act_alpha_C"/>
    <property type="match status" value="1"/>
</dbReference>
<dbReference type="Proteomes" id="UP001056429">
    <property type="component" value="Unassembled WGS sequence"/>
</dbReference>
<keyword evidence="4" id="KW-1185">Reference proteome</keyword>
<dbReference type="Pfam" id="PF03551">
    <property type="entry name" value="PadR"/>
    <property type="match status" value="1"/>
</dbReference>
<dbReference type="PANTHER" id="PTHR43252">
    <property type="entry name" value="TRANSCRIPTIONAL REGULATOR YQJI"/>
    <property type="match status" value="1"/>
</dbReference>
<dbReference type="Gene3D" id="1.10.10.10">
    <property type="entry name" value="Winged helix-like DNA-binding domain superfamily/Winged helix DNA-binding domain"/>
    <property type="match status" value="1"/>
</dbReference>
<dbReference type="PANTHER" id="PTHR43252:SF6">
    <property type="entry name" value="NEGATIVE TRANSCRIPTION REGULATOR PADR"/>
    <property type="match status" value="1"/>
</dbReference>
<dbReference type="EMBL" id="JAGSOJ010000001">
    <property type="protein sequence ID" value="MCM1988885.1"/>
    <property type="molecule type" value="Genomic_DNA"/>
</dbReference>
<feature type="domain" description="Transcription regulator PadR N-terminal" evidence="1">
    <location>
        <begin position="5"/>
        <end position="76"/>
    </location>
</feature>
<dbReference type="RefSeq" id="WP_250857749.1">
    <property type="nucleotide sequence ID" value="NZ_JAGSOJ010000001.1"/>
</dbReference>
<comment type="caution">
    <text evidence="3">The sequence shown here is derived from an EMBL/GenBank/DDBJ whole genome shotgun (WGS) entry which is preliminary data.</text>
</comment>
<dbReference type="InterPro" id="IPR005149">
    <property type="entry name" value="Tscrpt_reg_PadR_N"/>
</dbReference>
<organism evidence="3 4">
    <name type="scientific">Oceanirhabdus seepicola</name>
    <dbReference type="NCBI Taxonomy" id="2828781"/>
    <lineage>
        <taxon>Bacteria</taxon>
        <taxon>Bacillati</taxon>
        <taxon>Bacillota</taxon>
        <taxon>Clostridia</taxon>
        <taxon>Eubacteriales</taxon>
        <taxon>Clostridiaceae</taxon>
        <taxon>Oceanirhabdus</taxon>
    </lineage>
</organism>
<evidence type="ECO:0000259" key="1">
    <source>
        <dbReference type="Pfam" id="PF03551"/>
    </source>
</evidence>
<reference evidence="3" key="1">
    <citation type="journal article" date="2021" name="mSystems">
        <title>Bacteria and Archaea Synergistically Convert Glycine Betaine to Biogenic Methane in the Formosa Cold Seep of the South China Sea.</title>
        <authorList>
            <person name="Li L."/>
            <person name="Zhang W."/>
            <person name="Zhang S."/>
            <person name="Song L."/>
            <person name="Sun Q."/>
            <person name="Zhang H."/>
            <person name="Xiang H."/>
            <person name="Dong X."/>
        </authorList>
    </citation>
    <scope>NUCLEOTIDE SEQUENCE</scope>
    <source>
        <strain evidence="3">ZWT</strain>
    </source>
</reference>